<reference evidence="5" key="1">
    <citation type="submission" date="2025-08" db="UniProtKB">
        <authorList>
            <consortium name="RefSeq"/>
        </authorList>
    </citation>
    <scope>IDENTIFICATION</scope>
</reference>
<dbReference type="KEGG" id="aplc:110988668"/>
<dbReference type="InterPro" id="IPR052636">
    <property type="entry name" value="UDP-D-xylose:L-fucose_XylT"/>
</dbReference>
<accession>A0A8B7ZRA3</accession>
<gene>
    <name evidence="5" type="primary">LOC110988668</name>
</gene>
<dbReference type="SUPFAM" id="SSF53448">
    <property type="entry name" value="Nucleotide-diphospho-sugar transferases"/>
    <property type="match status" value="1"/>
</dbReference>
<dbReference type="AlphaFoldDB" id="A0A8B7ZRA3"/>
<evidence type="ECO:0000313" key="4">
    <source>
        <dbReference type="Proteomes" id="UP000694845"/>
    </source>
</evidence>
<feature type="domain" description="Nucleotide-diphospho-sugar transferase" evidence="3">
    <location>
        <begin position="132"/>
        <end position="291"/>
    </location>
</feature>
<dbReference type="OrthoDB" id="540503at2759"/>
<evidence type="ECO:0000313" key="5">
    <source>
        <dbReference type="RefSeq" id="XP_022108108.1"/>
    </source>
</evidence>
<keyword evidence="4" id="KW-1185">Reference proteome</keyword>
<evidence type="ECO:0000256" key="1">
    <source>
        <dbReference type="ARBA" id="ARBA00007033"/>
    </source>
</evidence>
<evidence type="ECO:0000256" key="2">
    <source>
        <dbReference type="SAM" id="MobiDB-lite"/>
    </source>
</evidence>
<dbReference type="RefSeq" id="XP_022108108.1">
    <property type="nucleotide sequence ID" value="XM_022252416.1"/>
</dbReference>
<dbReference type="OMA" id="RMMHANI"/>
<comment type="similarity">
    <text evidence="1">Belongs to the glycosyltransferase 77 family.</text>
</comment>
<dbReference type="Proteomes" id="UP000694845">
    <property type="component" value="Unplaced"/>
</dbReference>
<dbReference type="PANTHER" id="PTHR47032:SF1">
    <property type="entry name" value="UDP-D-XYLOSE:L-FUCOSE ALPHA-1,3-D-XYLOSYLTRANSFERASE-RELATED"/>
    <property type="match status" value="1"/>
</dbReference>
<name>A0A8B7ZRA3_ACAPL</name>
<organism evidence="4 5">
    <name type="scientific">Acanthaster planci</name>
    <name type="common">Crown-of-thorns starfish</name>
    <dbReference type="NCBI Taxonomy" id="133434"/>
    <lineage>
        <taxon>Eukaryota</taxon>
        <taxon>Metazoa</taxon>
        <taxon>Echinodermata</taxon>
        <taxon>Eleutherozoa</taxon>
        <taxon>Asterozoa</taxon>
        <taxon>Asteroidea</taxon>
        <taxon>Valvatacea</taxon>
        <taxon>Valvatida</taxon>
        <taxon>Acanthasteridae</taxon>
        <taxon>Acanthaster</taxon>
    </lineage>
</organism>
<dbReference type="InterPro" id="IPR029044">
    <property type="entry name" value="Nucleotide-diphossugar_trans"/>
</dbReference>
<dbReference type="GeneID" id="110988668"/>
<dbReference type="Pfam" id="PF03407">
    <property type="entry name" value="Nucleotid_trans"/>
    <property type="match status" value="1"/>
</dbReference>
<protein>
    <submittedName>
        <fullName evidence="5">UDP-D-xylose:L-fucose alpha-1,3-D-xylosyltransferase 3-like</fullName>
    </submittedName>
</protein>
<proteinExistence type="inferred from homology"/>
<dbReference type="InterPro" id="IPR005069">
    <property type="entry name" value="Nucl-diP-sugar_transferase"/>
</dbReference>
<feature type="region of interest" description="Disordered" evidence="2">
    <location>
        <begin position="1"/>
        <end position="43"/>
    </location>
</feature>
<dbReference type="GO" id="GO:0016757">
    <property type="term" value="F:glycosyltransferase activity"/>
    <property type="evidence" value="ECO:0007669"/>
    <property type="project" value="TreeGrafter"/>
</dbReference>
<dbReference type="GO" id="GO:0005794">
    <property type="term" value="C:Golgi apparatus"/>
    <property type="evidence" value="ECO:0007669"/>
    <property type="project" value="TreeGrafter"/>
</dbReference>
<sequence>MLSDHHIKDKEAKQEHLQMTDEPKLGMTPALPSSKTADNNRGKISGCTLADIRKRPGVMLLVNTNTGYMDMTLNLLESVKRTGVCVNTTIVAEEEKAYQTMLSHAHGDPAIKVVKTDQGLGEADPGKLVLFNREHMRLVNRRHRYILSLLEKGYEVFFTDVDTFWFRDPFSYFQGKFDMAFVDERSPYPTRLRRKSLHCPSLGYFWPTNRTLQFVRKWIQILVDPKNQISDQGVLNRMMHANIPVHVVVRQLPVKYFPHALVFYNPDWRQENKDPIIMYNMGIKGHDAKAEKFKENNMWLINNTSGTG</sequence>
<dbReference type="PANTHER" id="PTHR47032">
    <property type="entry name" value="UDP-D-XYLOSE:L-FUCOSE ALPHA-1,3-D-XYLOSYLTRANSFERASE-RELATED"/>
    <property type="match status" value="1"/>
</dbReference>
<evidence type="ECO:0000259" key="3">
    <source>
        <dbReference type="Pfam" id="PF03407"/>
    </source>
</evidence>
<feature type="compositionally biased region" description="Basic and acidic residues" evidence="2">
    <location>
        <begin position="1"/>
        <end position="24"/>
    </location>
</feature>